<evidence type="ECO:0000256" key="2">
    <source>
        <dbReference type="ARBA" id="ARBA00009513"/>
    </source>
</evidence>
<dbReference type="InterPro" id="IPR037000">
    <property type="entry name" value="Ski_DNA-bd_sf"/>
</dbReference>
<dbReference type="GO" id="GO:0007474">
    <property type="term" value="P:imaginal disc-derived wing vein specification"/>
    <property type="evidence" value="ECO:0007669"/>
    <property type="project" value="EnsemblMetazoa"/>
</dbReference>
<dbReference type="GO" id="GO:0070410">
    <property type="term" value="F:co-SMAD binding"/>
    <property type="evidence" value="ECO:0007669"/>
    <property type="project" value="EnsemblMetazoa"/>
</dbReference>
<dbReference type="SUPFAM" id="SSF63763">
    <property type="entry name" value="SAND domain-like"/>
    <property type="match status" value="1"/>
</dbReference>
<evidence type="ECO:0000313" key="9">
    <source>
        <dbReference type="EMBL" id="KMZ07344.1"/>
    </source>
</evidence>
<dbReference type="Pfam" id="PF02437">
    <property type="entry name" value="Ski_Sno_DHD"/>
    <property type="match status" value="1"/>
</dbReference>
<dbReference type="AlphaFoldDB" id="A0A0J9S2R4"/>
<dbReference type="InterPro" id="IPR023216">
    <property type="entry name" value="Tscrpt_reg_SKI_SnoN"/>
</dbReference>
<evidence type="ECO:0000256" key="6">
    <source>
        <dbReference type="ARBA" id="ARBA00023242"/>
    </source>
</evidence>
<evidence type="ECO:0000256" key="5">
    <source>
        <dbReference type="ARBA" id="ARBA00023163"/>
    </source>
</evidence>
<protein>
    <submittedName>
        <fullName evidence="9">Uncharacterized protein, isoform D</fullName>
    </submittedName>
    <submittedName>
        <fullName evidence="10">Uncharacterized protein, isoform E</fullName>
    </submittedName>
</protein>
<dbReference type="Proteomes" id="UP000035880">
    <property type="component" value="Chromosome 4"/>
</dbReference>
<feature type="compositionally biased region" description="Low complexity" evidence="7">
    <location>
        <begin position="573"/>
        <end position="589"/>
    </location>
</feature>
<keyword evidence="5" id="KW-0804">Transcription</keyword>
<proteinExistence type="inferred from homology"/>
<feature type="region of interest" description="Disordered" evidence="7">
    <location>
        <begin position="637"/>
        <end position="656"/>
    </location>
</feature>
<dbReference type="SMART" id="SM01046">
    <property type="entry name" value="c-SKI_SMAD_bind"/>
    <property type="match status" value="1"/>
</dbReference>
<dbReference type="InterPro" id="IPR010919">
    <property type="entry name" value="SAND-like_dom_sf"/>
</dbReference>
<gene>
    <name evidence="10" type="primary">Dsim\GD28666</name>
    <name evidence="10" type="ORF">Dsimw501_GD28666</name>
</gene>
<evidence type="ECO:0000256" key="1">
    <source>
        <dbReference type="ARBA" id="ARBA00004123"/>
    </source>
</evidence>
<dbReference type="SUPFAM" id="SSF46955">
    <property type="entry name" value="Putative DNA-binding domain"/>
    <property type="match status" value="1"/>
</dbReference>
<dbReference type="FunFam" id="3.10.390.10:FF:000001">
    <property type="entry name" value="SKI family transcriptional corepressor 1"/>
    <property type="match status" value="1"/>
</dbReference>
<comment type="similarity">
    <text evidence="2">Belongs to the SKI family.</text>
</comment>
<dbReference type="GO" id="GO:0005829">
    <property type="term" value="C:cytosol"/>
    <property type="evidence" value="ECO:0007669"/>
    <property type="project" value="EnsemblMetazoa"/>
</dbReference>
<dbReference type="InterPro" id="IPR003380">
    <property type="entry name" value="SKI/SNO/DAC"/>
</dbReference>
<organism evidence="10">
    <name type="scientific">Drosophila simulans</name>
    <name type="common">Fruit fly</name>
    <dbReference type="NCBI Taxonomy" id="7240"/>
    <lineage>
        <taxon>Eukaryota</taxon>
        <taxon>Metazoa</taxon>
        <taxon>Ecdysozoa</taxon>
        <taxon>Arthropoda</taxon>
        <taxon>Hexapoda</taxon>
        <taxon>Insecta</taxon>
        <taxon>Pterygota</taxon>
        <taxon>Neoptera</taxon>
        <taxon>Endopterygota</taxon>
        <taxon>Diptera</taxon>
        <taxon>Brachycera</taxon>
        <taxon>Muscomorpha</taxon>
        <taxon>Ephydroidea</taxon>
        <taxon>Drosophilidae</taxon>
        <taxon>Drosophila</taxon>
        <taxon>Sophophora</taxon>
    </lineage>
</organism>
<feature type="domain" description="c-SKI SMAD4-binding" evidence="8">
    <location>
        <begin position="135"/>
        <end position="228"/>
    </location>
</feature>
<feature type="compositionally biased region" description="Polar residues" evidence="7">
    <location>
        <begin position="637"/>
        <end position="650"/>
    </location>
</feature>
<dbReference type="CDD" id="cd21080">
    <property type="entry name" value="DHD_Skor"/>
    <property type="match status" value="1"/>
</dbReference>
<dbReference type="GO" id="GO:0000122">
    <property type="term" value="P:negative regulation of transcription by RNA polymerase II"/>
    <property type="evidence" value="ECO:0007669"/>
    <property type="project" value="TreeGrafter"/>
</dbReference>
<evidence type="ECO:0000313" key="10">
    <source>
        <dbReference type="EMBL" id="KMZ07345.1"/>
    </source>
</evidence>
<dbReference type="GO" id="GO:0000978">
    <property type="term" value="F:RNA polymerase II cis-regulatory region sequence-specific DNA binding"/>
    <property type="evidence" value="ECO:0007669"/>
    <property type="project" value="TreeGrafter"/>
</dbReference>
<dbReference type="Gene3D" id="3.10.390.10">
    <property type="entry name" value="SAND domain-like"/>
    <property type="match status" value="1"/>
</dbReference>
<evidence type="ECO:0000256" key="4">
    <source>
        <dbReference type="ARBA" id="ARBA00023015"/>
    </source>
</evidence>
<dbReference type="InterPro" id="IPR009061">
    <property type="entry name" value="DNA-bd_dom_put_sf"/>
</dbReference>
<keyword evidence="4" id="KW-0805">Transcription regulation</keyword>
<dbReference type="Pfam" id="PF08782">
    <property type="entry name" value="c-SKI_SMAD_bind"/>
    <property type="match status" value="1"/>
</dbReference>
<evidence type="ECO:0000259" key="8">
    <source>
        <dbReference type="SMART" id="SM01046"/>
    </source>
</evidence>
<dbReference type="PANTHER" id="PTHR10005:SF26">
    <property type="entry name" value="CORL"/>
    <property type="match status" value="1"/>
</dbReference>
<feature type="region of interest" description="Disordered" evidence="7">
    <location>
        <begin position="233"/>
        <end position="263"/>
    </location>
</feature>
<dbReference type="Bgee" id="FBgn0269956">
    <property type="expression patterns" value="Expressed in embryo and 3 other cell types or tissues"/>
</dbReference>
<dbReference type="FunFam" id="3.10.260.20:FF:000003">
    <property type="entry name" value="SKI family transcriptional corepressor 1 homolog-B-like"/>
    <property type="match status" value="1"/>
</dbReference>
<keyword evidence="3" id="KW-0678">Repressor</keyword>
<comment type="subcellular location">
    <subcellularLocation>
        <location evidence="1">Nucleus</location>
    </subcellularLocation>
</comment>
<dbReference type="GO" id="GO:0005634">
    <property type="term" value="C:nucleus"/>
    <property type="evidence" value="ECO:0007669"/>
    <property type="project" value="UniProtKB-SubCell"/>
</dbReference>
<evidence type="ECO:0000256" key="3">
    <source>
        <dbReference type="ARBA" id="ARBA00022491"/>
    </source>
</evidence>
<dbReference type="EMBL" id="CM002916">
    <property type="protein sequence ID" value="KMZ07345.1"/>
    <property type="molecule type" value="Genomic_DNA"/>
</dbReference>
<reference evidence="10" key="1">
    <citation type="journal article" date="2013" name="Genome Res.">
        <title>A second-generation assembly of the Drosophila simulans genome provides new insights into patterns of lineage-specific divergence.</title>
        <authorList>
            <person name="Hu T.T."/>
            <person name="Eisen M.B."/>
            <person name="Thornton K.R."/>
            <person name="Andolfatto P."/>
        </authorList>
    </citation>
    <scope>NUCLEOTIDE SEQUENCE [LARGE SCALE GENOMIC DNA]</scope>
    <source>
        <strain evidence="10">W501</strain>
    </source>
</reference>
<evidence type="ECO:0000256" key="7">
    <source>
        <dbReference type="SAM" id="MobiDB-lite"/>
    </source>
</evidence>
<dbReference type="GO" id="GO:0000981">
    <property type="term" value="F:DNA-binding transcription factor activity, RNA polymerase II-specific"/>
    <property type="evidence" value="ECO:0007669"/>
    <property type="project" value="TreeGrafter"/>
</dbReference>
<name>A0A0J9S2R4_DROSI</name>
<sequence>MYLNENFQMASISVAHFDGMENSQTSQRSNHVSSVLLYGVQIVSLHIEGQERLCLAQISNTLLKQFSYNEIHNRRVALGITCVQCTPVQLEILRRAGAMPVSSRRCGMITRREAERLCKSFLGDNTPPRLPDDFAFNVQHKCAWGCRGSFLPSRYNSSRAKCIKCSYCGMFFSPNKFIFHSHRITTNDRYVQPDAANFNSWRRHMSLSGNDYDEKIIHAWEDVKAMFNGGTRKRLVGSSNNPRSPGSPTQSTAVSSGVGSSLCGSPTNFERDAKEVHGKSGSSLPQRSQIDSQYNYGTVAAAAAVVGVTAVAAATVGVPFNLHGSTVLSPLHSLRNERDLSIMPISRNFVVDYMWQQKDQHYQQPYARKIPSGDNSDSSLDFDSWVKTDSNNPISNANSVRTSDNCSLNIKNESHSSIYGIIKNRKLSGVASSGLNLSDYNIPSILNCSAFKPVVASTAIVSTSLYTRSNESTRTDCNNPAQSTKTTTVLTHNSISASSHQIVGHKTFSPILGKIHSNSEKKSIVSVFASSSTRNADDNDDDDEVVDIETTEDEGKFTVQHADSPRTQDDAISGSDSTSRSPSTSTNIDVEADVDVDIITTDTEDQLELNVGRYSTENTSHSISLFQTEKIQISDLSPTTKTTSGDNEANTPKDAKGINGHLKILARRKKDKLQKDRCLSKRTLSKCVSEKSRIKGLAANELSSSLQIQQHVDFPVFLKSQLHSFRPQQAQQVVSLTTNSVAESNKWSYPVGNIGPLCCYQTSGNKNCLDFK</sequence>
<reference evidence="10" key="2">
    <citation type="submission" date="2014-06" db="EMBL/GenBank/DDBJ databases">
        <authorList>
            <person name="Hu T."/>
            <person name="Eisen M.B."/>
            <person name="Thornton K.R."/>
            <person name="Andolfatto P."/>
        </authorList>
    </citation>
    <scope>NUCLEOTIDE SEQUENCE</scope>
    <source>
        <strain evidence="10">W501</strain>
    </source>
</reference>
<dbReference type="InterPro" id="IPR014890">
    <property type="entry name" value="c-SKI_SMAD4-bd_dom"/>
</dbReference>
<dbReference type="PANTHER" id="PTHR10005">
    <property type="entry name" value="SKI ONCOGENE-RELATED"/>
    <property type="match status" value="1"/>
</dbReference>
<keyword evidence="6" id="KW-0539">Nucleus</keyword>
<dbReference type="OrthoDB" id="3938623at2759"/>
<reference evidence="10" key="3">
    <citation type="submission" date="2015-04" db="EMBL/GenBank/DDBJ databases">
        <authorList>
            <consortium name="FlyBase"/>
        </authorList>
    </citation>
    <scope>NUCLEOTIDE SEQUENCE</scope>
    <source>
        <strain evidence="10">W501</strain>
    </source>
</reference>
<feature type="region of interest" description="Disordered" evidence="7">
    <location>
        <begin position="550"/>
        <end position="590"/>
    </location>
</feature>
<feature type="compositionally biased region" description="Low complexity" evidence="7">
    <location>
        <begin position="237"/>
        <end position="261"/>
    </location>
</feature>
<accession>A0A0J9S2R4</accession>
<dbReference type="GO" id="GO:0030514">
    <property type="term" value="P:negative regulation of BMP signaling pathway"/>
    <property type="evidence" value="ECO:0007669"/>
    <property type="project" value="EnsemblMetazoa"/>
</dbReference>
<dbReference type="EMBL" id="CM002916">
    <property type="protein sequence ID" value="KMZ07344.1"/>
    <property type="molecule type" value="Genomic_DNA"/>
</dbReference>
<dbReference type="GO" id="GO:0005667">
    <property type="term" value="C:transcription regulator complex"/>
    <property type="evidence" value="ECO:0007669"/>
    <property type="project" value="TreeGrafter"/>
</dbReference>
<dbReference type="Gene3D" id="3.10.260.20">
    <property type="entry name" value="Ski"/>
    <property type="match status" value="1"/>
</dbReference>